<sequence>MAFPVTRVTAPTGTFEFRKSSVIDSLRNRQVKRISSDRSVTEHARNALLTTGTVDVTQSYIANGIDDEGVRVSSVIKGVDRLPLTQRTVTFQGNAAFLPEPFIIDTANNINVDKIGVPFDPVFGVFNAFNDEEPSLGLTLQNDAFFTGAIRVKDVGMYSCRFLAELIIPTTVGTNLSFYIDFITGEQDGDLRLVHSIYIYVPAGTNALRADVTAPTIAPFYDITTNFFVNLGPTDTLSVLISEVTMDGDGVFNLNTVDLKLCMLDAK</sequence>
<name>A0A8F8KLY8_9VIRU</name>
<accession>A0A8F8KLY8</accession>
<proteinExistence type="predicted"/>
<organism evidence="1">
    <name type="scientific">Clandestinovirus</name>
    <dbReference type="NCBI Taxonomy" id="2831644"/>
    <lineage>
        <taxon>Viruses</taxon>
    </lineage>
</organism>
<evidence type="ECO:0000313" key="1">
    <source>
        <dbReference type="EMBL" id="QYA18582.1"/>
    </source>
</evidence>
<reference evidence="1" key="1">
    <citation type="submission" date="2021-06" db="EMBL/GenBank/DDBJ databases">
        <authorList>
            <person name="Rolland C."/>
        </authorList>
    </citation>
    <scope>NUCLEOTIDE SEQUENCE</scope>
    <source>
        <strain evidence="1">347.936635</strain>
    </source>
</reference>
<protein>
    <submittedName>
        <fullName evidence="1">Uncharacterized protein</fullName>
    </submittedName>
</protein>
<gene>
    <name evidence="1" type="ORF">KOM_12_313</name>
</gene>
<dbReference type="EMBL" id="MZ420154">
    <property type="protein sequence ID" value="QYA18582.1"/>
    <property type="molecule type" value="Genomic_DNA"/>
</dbReference>